<evidence type="ECO:0000313" key="2">
    <source>
        <dbReference type="Proteomes" id="UP001364695"/>
    </source>
</evidence>
<name>A0ACC6P4T5_9BURK</name>
<keyword evidence="2" id="KW-1185">Reference proteome</keyword>
<gene>
    <name evidence="1" type="ORF">RV045_12480</name>
</gene>
<comment type="caution">
    <text evidence="1">The sequence shown here is derived from an EMBL/GenBank/DDBJ whole genome shotgun (WGS) entry which is preliminary data.</text>
</comment>
<evidence type="ECO:0000313" key="1">
    <source>
        <dbReference type="EMBL" id="MEJ7139236.1"/>
    </source>
</evidence>
<dbReference type="EMBL" id="JAWDIE010000022">
    <property type="protein sequence ID" value="MEJ7139236.1"/>
    <property type="molecule type" value="Genomic_DNA"/>
</dbReference>
<reference evidence="1" key="1">
    <citation type="submission" date="2023-10" db="EMBL/GenBank/DDBJ databases">
        <title>Amphibacter perezi, gen. nov., sp. nov. a novel taxa of the family Comamonadaceae, class Betaproteobacteria isolated from the skin microbiota of Pelophylax perezi from different populations.</title>
        <authorList>
            <person name="Costa S."/>
            <person name="Proenca D.N."/>
            <person name="Lopes I."/>
            <person name="Morais P.V."/>
        </authorList>
    </citation>
    <scope>NUCLEOTIDE SEQUENCE</scope>
    <source>
        <strain evidence="1">SL12-8</strain>
    </source>
</reference>
<accession>A0ACC6P4T5</accession>
<protein>
    <submittedName>
        <fullName evidence="1">Uncharacterized protein</fullName>
    </submittedName>
</protein>
<organism evidence="1 2">
    <name type="scientific">Amphibiibacter pelophylacis</name>
    <dbReference type="NCBI Taxonomy" id="1799477"/>
    <lineage>
        <taxon>Bacteria</taxon>
        <taxon>Pseudomonadati</taxon>
        <taxon>Pseudomonadota</taxon>
        <taxon>Betaproteobacteria</taxon>
        <taxon>Burkholderiales</taxon>
        <taxon>Sphaerotilaceae</taxon>
        <taxon>Amphibiibacter</taxon>
    </lineage>
</organism>
<sequence length="188" mass="21530">MRWLQGHPDPLFDPLMAHLRDKVRAEERFFLPQTWPTTRATTVRRAVFDVVTGATLAGFAGLLLVPTLLAGAWALDRLWPRRWPRRWQDYDQQPGWWIDVVQRRISPQGFADKSFDLDDDFSLLCYGADPVIELSHRRKGPQAALTSVCPPLFWFNAGPPPQALAVQELADNLAQRLQIRRAGSRYAQ</sequence>
<proteinExistence type="predicted"/>
<dbReference type="Proteomes" id="UP001364695">
    <property type="component" value="Unassembled WGS sequence"/>
</dbReference>